<gene>
    <name evidence="1" type="ORF">BOTBODRAFT_398174</name>
</gene>
<evidence type="ECO:0000313" key="1">
    <source>
        <dbReference type="EMBL" id="KDQ13213.1"/>
    </source>
</evidence>
<name>A0A067MBS6_BOTB1</name>
<proteinExistence type="predicted"/>
<reference evidence="2" key="1">
    <citation type="journal article" date="2014" name="Proc. Natl. Acad. Sci. U.S.A.">
        <title>Extensive sampling of basidiomycete genomes demonstrates inadequacy of the white-rot/brown-rot paradigm for wood decay fungi.</title>
        <authorList>
            <person name="Riley R."/>
            <person name="Salamov A.A."/>
            <person name="Brown D.W."/>
            <person name="Nagy L.G."/>
            <person name="Floudas D."/>
            <person name="Held B.W."/>
            <person name="Levasseur A."/>
            <person name="Lombard V."/>
            <person name="Morin E."/>
            <person name="Otillar R."/>
            <person name="Lindquist E.A."/>
            <person name="Sun H."/>
            <person name="LaButti K.M."/>
            <person name="Schmutz J."/>
            <person name="Jabbour D."/>
            <person name="Luo H."/>
            <person name="Baker S.E."/>
            <person name="Pisabarro A.G."/>
            <person name="Walton J.D."/>
            <person name="Blanchette R.A."/>
            <person name="Henrissat B."/>
            <person name="Martin F."/>
            <person name="Cullen D."/>
            <person name="Hibbett D.S."/>
            <person name="Grigoriev I.V."/>
        </authorList>
    </citation>
    <scope>NUCLEOTIDE SEQUENCE [LARGE SCALE GENOMIC DNA]</scope>
    <source>
        <strain evidence="2">FD-172 SS1</strain>
    </source>
</reference>
<dbReference type="InParanoid" id="A0A067MBS6"/>
<protein>
    <submittedName>
        <fullName evidence="1">Uncharacterized protein</fullName>
    </submittedName>
</protein>
<evidence type="ECO:0000313" key="2">
    <source>
        <dbReference type="Proteomes" id="UP000027195"/>
    </source>
</evidence>
<dbReference type="HOGENOM" id="CLU_2867367_0_0_1"/>
<organism evidence="1 2">
    <name type="scientific">Botryobasidium botryosum (strain FD-172 SS1)</name>
    <dbReference type="NCBI Taxonomy" id="930990"/>
    <lineage>
        <taxon>Eukaryota</taxon>
        <taxon>Fungi</taxon>
        <taxon>Dikarya</taxon>
        <taxon>Basidiomycota</taxon>
        <taxon>Agaricomycotina</taxon>
        <taxon>Agaricomycetes</taxon>
        <taxon>Cantharellales</taxon>
        <taxon>Botryobasidiaceae</taxon>
        <taxon>Botryobasidium</taxon>
    </lineage>
</organism>
<accession>A0A067MBS6</accession>
<dbReference type="EMBL" id="KL198045">
    <property type="protein sequence ID" value="KDQ13213.1"/>
    <property type="molecule type" value="Genomic_DNA"/>
</dbReference>
<sequence length="64" mass="7772">MELLMIDIYPSCCFDQRNETETTEGEVHIDERCRIIYGRNERCEKESKAKMWVGRMESKKERLR</sequence>
<dbReference type="Proteomes" id="UP000027195">
    <property type="component" value="Unassembled WGS sequence"/>
</dbReference>
<dbReference type="AlphaFoldDB" id="A0A067MBS6"/>
<keyword evidence="2" id="KW-1185">Reference proteome</keyword>